<feature type="compositionally biased region" description="Low complexity" evidence="1">
    <location>
        <begin position="242"/>
        <end position="254"/>
    </location>
</feature>
<dbReference type="Gene3D" id="3.40.50.1000">
    <property type="entry name" value="HAD superfamily/HAD-like"/>
    <property type="match status" value="1"/>
</dbReference>
<dbReference type="SFLD" id="SFLDS00003">
    <property type="entry name" value="Haloacid_Dehalogenase"/>
    <property type="match status" value="1"/>
</dbReference>
<accession>A0A562IWA6</accession>
<evidence type="ECO:0000313" key="2">
    <source>
        <dbReference type="EMBL" id="TWH75182.1"/>
    </source>
</evidence>
<dbReference type="Proteomes" id="UP000321490">
    <property type="component" value="Unassembled WGS sequence"/>
</dbReference>
<dbReference type="NCBIfam" id="TIGR01509">
    <property type="entry name" value="HAD-SF-IA-v3"/>
    <property type="match status" value="1"/>
</dbReference>
<protein>
    <submittedName>
        <fullName evidence="2">Sugar-phosphatase</fullName>
    </submittedName>
</protein>
<dbReference type="PANTHER" id="PTHR43481">
    <property type="entry name" value="FRUCTOSE-1-PHOSPHATE PHOSPHATASE"/>
    <property type="match status" value="1"/>
</dbReference>
<sequence>MPEPTAAPSLDLAALTGRTFDAVLFDMDGTLIDSMSGALAAWDTWAHEHGVDPAVLTELGMGGRPAVQVIGQLLAADRVADAVARIEQLEIDAAATGIAVLPGTADALAALPPERVAIVTSCTRTLLAARLAGSGLPRPREIVTFDDVEHGKPAPDPFLLGARRLGFDPARCLAVEDAPAGLASAGAAGCTTLAVGDTHPHHELDADAHAPDLSHLRFAVTPDGITVTGRVQTVQRGSRDTAASASNTSKAAFS</sequence>
<comment type="caution">
    <text evidence="2">The sequence shown here is derived from an EMBL/GenBank/DDBJ whole genome shotgun (WGS) entry which is preliminary data.</text>
</comment>
<organism evidence="2 3">
    <name type="scientific">Modestobacter roseus</name>
    <dbReference type="NCBI Taxonomy" id="1181884"/>
    <lineage>
        <taxon>Bacteria</taxon>
        <taxon>Bacillati</taxon>
        <taxon>Actinomycetota</taxon>
        <taxon>Actinomycetes</taxon>
        <taxon>Geodermatophilales</taxon>
        <taxon>Geodermatophilaceae</taxon>
        <taxon>Modestobacter</taxon>
    </lineage>
</organism>
<feature type="region of interest" description="Disordered" evidence="1">
    <location>
        <begin position="233"/>
        <end position="254"/>
    </location>
</feature>
<dbReference type="PANTHER" id="PTHR43481:SF4">
    <property type="entry name" value="GLYCEROL-1-PHOSPHATE PHOSPHOHYDROLASE 1-RELATED"/>
    <property type="match status" value="1"/>
</dbReference>
<dbReference type="AlphaFoldDB" id="A0A562IWA6"/>
<dbReference type="InterPro" id="IPR006439">
    <property type="entry name" value="HAD-SF_hydro_IA"/>
</dbReference>
<gene>
    <name evidence="2" type="ORF">JD78_03737</name>
</gene>
<dbReference type="RefSeq" id="WP_228395283.1">
    <property type="nucleotide sequence ID" value="NZ_ML762507.1"/>
</dbReference>
<dbReference type="InterPro" id="IPR023198">
    <property type="entry name" value="PGP-like_dom2"/>
</dbReference>
<dbReference type="SUPFAM" id="SSF56784">
    <property type="entry name" value="HAD-like"/>
    <property type="match status" value="1"/>
</dbReference>
<evidence type="ECO:0000313" key="3">
    <source>
        <dbReference type="Proteomes" id="UP000321490"/>
    </source>
</evidence>
<proteinExistence type="predicted"/>
<dbReference type="SFLD" id="SFLDG01129">
    <property type="entry name" value="C1.5:_HAD__Beta-PGM__Phosphata"/>
    <property type="match status" value="1"/>
</dbReference>
<keyword evidence="3" id="KW-1185">Reference proteome</keyword>
<dbReference type="EMBL" id="VLKF01000001">
    <property type="protein sequence ID" value="TWH75182.1"/>
    <property type="molecule type" value="Genomic_DNA"/>
</dbReference>
<evidence type="ECO:0000256" key="1">
    <source>
        <dbReference type="SAM" id="MobiDB-lite"/>
    </source>
</evidence>
<dbReference type="Gene3D" id="1.10.150.240">
    <property type="entry name" value="Putative phosphatase, domain 2"/>
    <property type="match status" value="1"/>
</dbReference>
<dbReference type="InterPro" id="IPR051806">
    <property type="entry name" value="HAD-like_SPP"/>
</dbReference>
<dbReference type="InterPro" id="IPR023214">
    <property type="entry name" value="HAD_sf"/>
</dbReference>
<dbReference type="InterPro" id="IPR036412">
    <property type="entry name" value="HAD-like_sf"/>
</dbReference>
<dbReference type="GO" id="GO:0050308">
    <property type="term" value="F:sugar-phosphatase activity"/>
    <property type="evidence" value="ECO:0007669"/>
    <property type="project" value="TreeGrafter"/>
</dbReference>
<name>A0A562IWA6_9ACTN</name>
<reference evidence="2 3" key="1">
    <citation type="submission" date="2019-07" db="EMBL/GenBank/DDBJ databases">
        <title>R&amp;d 2014.</title>
        <authorList>
            <person name="Klenk H.-P."/>
        </authorList>
    </citation>
    <scope>NUCLEOTIDE SEQUENCE [LARGE SCALE GENOMIC DNA]</scope>
    <source>
        <strain evidence="2 3">DSM 45764</strain>
    </source>
</reference>
<dbReference type="Pfam" id="PF00702">
    <property type="entry name" value="Hydrolase"/>
    <property type="match status" value="1"/>
</dbReference>